<reference evidence="1 2" key="1">
    <citation type="journal article" date="2015" name="Mol. Plant Microbe Interact.">
        <title>Comparative Genomic Analysis of Pseudomonas chlororaphis PCL1606 Reveals New Insight into Antifungal Compounds Involved in Biocontrol.</title>
        <authorList>
            <person name="Calderon C.E."/>
            <person name="Ramos C."/>
            <person name="de Vicente A."/>
            <person name="Cazorla F.M."/>
        </authorList>
    </citation>
    <scope>NUCLEOTIDE SEQUENCE [LARGE SCALE GENOMIC DNA]</scope>
    <source>
        <strain evidence="1 2">PCL1606</strain>
    </source>
</reference>
<proteinExistence type="predicted"/>
<organism evidence="1 2">
    <name type="scientific">Pseudomonas chlororaphis</name>
    <dbReference type="NCBI Taxonomy" id="587753"/>
    <lineage>
        <taxon>Bacteria</taxon>
        <taxon>Pseudomonadati</taxon>
        <taxon>Pseudomonadota</taxon>
        <taxon>Gammaproteobacteria</taxon>
        <taxon>Pseudomonadales</taxon>
        <taxon>Pseudomonadaceae</taxon>
        <taxon>Pseudomonas</taxon>
    </lineage>
</organism>
<dbReference type="KEGG" id="pcz:PCL1606_36820"/>
<dbReference type="EMBL" id="CP011110">
    <property type="protein sequence ID" value="AKA25134.1"/>
    <property type="molecule type" value="Genomic_DNA"/>
</dbReference>
<accession>A0A0D5Y2F2</accession>
<gene>
    <name evidence="1" type="ORF">PCL1606_36820</name>
</gene>
<protein>
    <submittedName>
        <fullName evidence="1">Uncharacterized protein</fullName>
    </submittedName>
</protein>
<name>A0A0D5Y2F2_9PSED</name>
<sequence length="83" mass="9395">MWAAATTGIIHFVKKSTGHTPTPRRGLNGFLCKRSISINRALRWTMETVLLSTSLCVLNIPRDIPVATCRLLTPVAWRNFPRY</sequence>
<evidence type="ECO:0000313" key="1">
    <source>
        <dbReference type="EMBL" id="AKA25134.1"/>
    </source>
</evidence>
<dbReference type="Proteomes" id="UP000032748">
    <property type="component" value="Chromosome"/>
</dbReference>
<evidence type="ECO:0000313" key="2">
    <source>
        <dbReference type="Proteomes" id="UP000032748"/>
    </source>
</evidence>
<dbReference type="AlphaFoldDB" id="A0A0D5Y2F2"/>